<dbReference type="Gene3D" id="3.40.50.300">
    <property type="entry name" value="P-loop containing nucleotide triphosphate hydrolases"/>
    <property type="match status" value="1"/>
</dbReference>
<dbReference type="InterPro" id="IPR041664">
    <property type="entry name" value="AAA_16"/>
</dbReference>
<dbReference type="GO" id="GO:0005524">
    <property type="term" value="F:ATP binding"/>
    <property type="evidence" value="ECO:0007669"/>
    <property type="project" value="InterPro"/>
</dbReference>
<dbReference type="InterPro" id="IPR011009">
    <property type="entry name" value="Kinase-like_dom_sf"/>
</dbReference>
<dbReference type="Gene3D" id="3.30.200.20">
    <property type="entry name" value="Phosphorylase Kinase, domain 1"/>
    <property type="match status" value="1"/>
</dbReference>
<dbReference type="PANTHER" id="PTHR43642:SF1">
    <property type="entry name" value="HYBRID SIGNAL TRANSDUCTION HISTIDINE KINASE G"/>
    <property type="match status" value="1"/>
</dbReference>
<dbReference type="KEGG" id="oxy:HCG48_02210"/>
<dbReference type="Pfam" id="PF00069">
    <property type="entry name" value="Pkinase"/>
    <property type="match status" value="1"/>
</dbReference>
<dbReference type="Gene3D" id="1.10.510.10">
    <property type="entry name" value="Transferase(Phosphotransferase) domain 1"/>
    <property type="match status" value="1"/>
</dbReference>
<accession>A0A6H1TSH1</accession>
<dbReference type="RefSeq" id="WP_168567699.1">
    <property type="nucleotide sequence ID" value="NZ_CP051167.1"/>
</dbReference>
<evidence type="ECO:0000313" key="3">
    <source>
        <dbReference type="Proteomes" id="UP000500857"/>
    </source>
</evidence>
<dbReference type="AlphaFoldDB" id="A0A6H1TSH1"/>
<name>A0A6H1TSH1_9CYAN</name>
<dbReference type="GO" id="GO:0004672">
    <property type="term" value="F:protein kinase activity"/>
    <property type="evidence" value="ECO:0007669"/>
    <property type="project" value="InterPro"/>
</dbReference>
<dbReference type="InterPro" id="IPR000719">
    <property type="entry name" value="Prot_kinase_dom"/>
</dbReference>
<dbReference type="Proteomes" id="UP000500857">
    <property type="component" value="Chromosome"/>
</dbReference>
<gene>
    <name evidence="2" type="ORF">HCG48_02210</name>
</gene>
<sequence>MLKLTGYQPTHPIYVGSRTLVYRSTRIDDGRAVIVKVLRKSHPTFNELVHFRNQYLITRHLDHPNIVRPLALERYNNGYALVMPDEGAIALGDYWQQGDRSLAEFFDVALQLTEALHYLNQQHIIHKDLKPNNILIHPETRQVKLIDFSISTLLKKEQQQLSNPNVLEGTLAYLSPEQTGRMNRGVDYRTDFYSLGVTFFELLTGELPFVSEDPMEVVHCHIAKSLNFPDDRPSKPIPKMLQAIVGKLMAKNAEDRYQSGLGLKYDLEKCQQEFNRTGQIFPFALAECDRSDRFLIPEKLYGREREVQTLLDAFDRVADGTTEITLVAGFSGIGKTAVINEIHKPIVKQRGYFIKGKFDQFNRNIPFSGFVQAFRDLMGQLLGESDSQLAIWKTKILDALGENAQVIIDVVPELEIIIGPQPSVLELSASAAQNRFNVLLGNFVRVFATREHPLVLFLDDLQWADSASLTLLDRLVNESESGYLLVLGAYRDNEVFPTHPLMMALDEIRQAGATLHTLTLLSLTEVDLARLVADTLLCSREIAAPLSALIYQNTQGNPFFATQFLKRLYEEGAIAFEPDLGYWQCDWVRSRELAVTDDVVAFMVERLQKLPPPTQEVLKLAACIGNSFDLTSLAVVCERPAEAVAVDLWTGLQEEFVLPKNEIYKFFQGEPQEGEGVDAVTPTYRFLHDRVQQAAYSLIPEEEKALTHLKIGQLLLGCIPENEREENIFAIVGQLNVARQLIEEENEREKLAQLNLTASRKAIASTAYAAALEYAQIGIELLPSRPWEEQYELTLALHELATEASYLSGDWERIDRFAREISKHTHTVLERLKLYEIELESLTARGQLAEAIASGLAILAQVGVELPENPDDRAVGAAFESVSRAIGDRSPAQLLDLPEARDPNIQAAARIWTALVPPTYLSRPRLYIVGALKQVELAIASGHLPESPFTYACYGMLLCGLVGDRELGFQFGQVALDLLARQPHALLKGKTLQLVYTFTRHWKRPLRESLPALKTAYVSCVEVGDLGFAGYPANTYAYYAYYAAEPLASLATEIAGYVQALEQFQQHNTLLYCQIVRQAVLNWMGESDCFTALIGSAYDEREQLAFHESTGDRSGLALIWIQKLILSYGFGEFEQGRAYSQKAREYLDALIGFIPEVLNVKRNLTKKVPNQVK</sequence>
<dbReference type="InterPro" id="IPR053159">
    <property type="entry name" value="Hybrid_Histidine_Kinase"/>
</dbReference>
<keyword evidence="2" id="KW-0808">Transferase</keyword>
<protein>
    <submittedName>
        <fullName evidence="2">Serine/threonine-protein kinase PknK</fullName>
    </submittedName>
</protein>
<feature type="domain" description="Protein kinase" evidence="1">
    <location>
        <begin position="7"/>
        <end position="275"/>
    </location>
</feature>
<dbReference type="CDD" id="cd14014">
    <property type="entry name" value="STKc_PknB_like"/>
    <property type="match status" value="1"/>
</dbReference>
<dbReference type="EMBL" id="CP051167">
    <property type="protein sequence ID" value="QIZ69542.1"/>
    <property type="molecule type" value="Genomic_DNA"/>
</dbReference>
<proteinExistence type="predicted"/>
<dbReference type="SUPFAM" id="SSF56112">
    <property type="entry name" value="Protein kinase-like (PK-like)"/>
    <property type="match status" value="1"/>
</dbReference>
<keyword evidence="2" id="KW-0418">Kinase</keyword>
<dbReference type="Pfam" id="PF13191">
    <property type="entry name" value="AAA_16"/>
    <property type="match status" value="1"/>
</dbReference>
<dbReference type="PROSITE" id="PS00108">
    <property type="entry name" value="PROTEIN_KINASE_ST"/>
    <property type="match status" value="1"/>
</dbReference>
<dbReference type="PROSITE" id="PS50011">
    <property type="entry name" value="PROTEIN_KINASE_DOM"/>
    <property type="match status" value="1"/>
</dbReference>
<organism evidence="2 3">
    <name type="scientific">Oxynema aestuarii AP17</name>
    <dbReference type="NCBI Taxonomy" id="2064643"/>
    <lineage>
        <taxon>Bacteria</taxon>
        <taxon>Bacillati</taxon>
        <taxon>Cyanobacteriota</taxon>
        <taxon>Cyanophyceae</taxon>
        <taxon>Oscillatoriophycideae</taxon>
        <taxon>Oscillatoriales</taxon>
        <taxon>Oscillatoriaceae</taxon>
        <taxon>Oxynema</taxon>
        <taxon>Oxynema aestuarii</taxon>
    </lineage>
</organism>
<evidence type="ECO:0000259" key="1">
    <source>
        <dbReference type="PROSITE" id="PS50011"/>
    </source>
</evidence>
<dbReference type="InterPro" id="IPR027417">
    <property type="entry name" value="P-loop_NTPase"/>
</dbReference>
<dbReference type="InterPro" id="IPR008271">
    <property type="entry name" value="Ser/Thr_kinase_AS"/>
</dbReference>
<evidence type="ECO:0000313" key="2">
    <source>
        <dbReference type="EMBL" id="QIZ69542.1"/>
    </source>
</evidence>
<dbReference type="SMART" id="SM00220">
    <property type="entry name" value="S_TKc"/>
    <property type="match status" value="1"/>
</dbReference>
<reference evidence="2 3" key="1">
    <citation type="submission" date="2020-04" db="EMBL/GenBank/DDBJ databases">
        <authorList>
            <person name="Basu S."/>
            <person name="Maruthanayagam V."/>
            <person name="Chakraborty S."/>
            <person name="Pramanik A."/>
            <person name="Mukherjee J."/>
            <person name="Brink B."/>
        </authorList>
    </citation>
    <scope>NUCLEOTIDE SEQUENCE [LARGE SCALE GENOMIC DNA]</scope>
    <source>
        <strain evidence="2 3">AP17</strain>
    </source>
</reference>
<keyword evidence="3" id="KW-1185">Reference proteome</keyword>
<dbReference type="SUPFAM" id="SSF52540">
    <property type="entry name" value="P-loop containing nucleoside triphosphate hydrolases"/>
    <property type="match status" value="1"/>
</dbReference>
<dbReference type="PANTHER" id="PTHR43642">
    <property type="entry name" value="HYBRID SIGNAL TRANSDUCTION HISTIDINE KINASE G"/>
    <property type="match status" value="1"/>
</dbReference>